<reference evidence="2" key="1">
    <citation type="submission" date="2016-10" db="EMBL/GenBank/DDBJ databases">
        <authorList>
            <person name="Varghese N."/>
            <person name="Submissions S."/>
        </authorList>
    </citation>
    <scope>NUCLEOTIDE SEQUENCE [LARGE SCALE GENOMIC DNA]</scope>
    <source>
        <strain evidence="2">CGMCC 1.7062</strain>
    </source>
</reference>
<dbReference type="EMBL" id="FNVG01000001">
    <property type="protein sequence ID" value="SEF48458.1"/>
    <property type="molecule type" value="Genomic_DNA"/>
</dbReference>
<protein>
    <submittedName>
        <fullName evidence="1">Uncharacterized protein</fullName>
    </submittedName>
</protein>
<accession>A0A1H5SES9</accession>
<keyword evidence="2" id="KW-1185">Reference proteome</keyword>
<dbReference type="Proteomes" id="UP000236721">
    <property type="component" value="Unassembled WGS sequence"/>
</dbReference>
<gene>
    <name evidence="1" type="ORF">SAMN04488244_101322</name>
</gene>
<evidence type="ECO:0000313" key="2">
    <source>
        <dbReference type="Proteomes" id="UP000236721"/>
    </source>
</evidence>
<evidence type="ECO:0000313" key="1">
    <source>
        <dbReference type="EMBL" id="SEF48458.1"/>
    </source>
</evidence>
<dbReference type="AlphaFoldDB" id="A0A1H5SES9"/>
<sequence>MWMLFGGEGSIPPGVSDFRESPTGISEILVNGLGLILGRVVSYEPPFQRVMT</sequence>
<name>A0A1H5SES9_9VIBR</name>
<proteinExistence type="predicted"/>
<organism evidence="1 2">
    <name type="scientific">Vibrio hangzhouensis</name>
    <dbReference type="NCBI Taxonomy" id="462991"/>
    <lineage>
        <taxon>Bacteria</taxon>
        <taxon>Pseudomonadati</taxon>
        <taxon>Pseudomonadota</taxon>
        <taxon>Gammaproteobacteria</taxon>
        <taxon>Vibrionales</taxon>
        <taxon>Vibrionaceae</taxon>
        <taxon>Vibrio</taxon>
    </lineage>
</organism>